<gene>
    <name evidence="3" type="primary">HaOG211092</name>
    <name evidence="3" type="ORF">B5X24_HaOG211092</name>
</gene>
<organism evidence="3 4">
    <name type="scientific">Helicoverpa armigera</name>
    <name type="common">Cotton bollworm</name>
    <name type="synonym">Heliothis armigera</name>
    <dbReference type="NCBI Taxonomy" id="29058"/>
    <lineage>
        <taxon>Eukaryota</taxon>
        <taxon>Metazoa</taxon>
        <taxon>Ecdysozoa</taxon>
        <taxon>Arthropoda</taxon>
        <taxon>Hexapoda</taxon>
        <taxon>Insecta</taxon>
        <taxon>Pterygota</taxon>
        <taxon>Neoptera</taxon>
        <taxon>Endopterygota</taxon>
        <taxon>Lepidoptera</taxon>
        <taxon>Glossata</taxon>
        <taxon>Ditrysia</taxon>
        <taxon>Noctuoidea</taxon>
        <taxon>Noctuidae</taxon>
        <taxon>Heliothinae</taxon>
        <taxon>Helicoverpa</taxon>
    </lineage>
</organism>
<dbReference type="GO" id="GO:0008270">
    <property type="term" value="F:zinc ion binding"/>
    <property type="evidence" value="ECO:0007669"/>
    <property type="project" value="UniProtKB-KW"/>
</dbReference>
<dbReference type="PROSITE" id="PS50157">
    <property type="entry name" value="ZINC_FINGER_C2H2_2"/>
    <property type="match status" value="1"/>
</dbReference>
<protein>
    <recommendedName>
        <fullName evidence="2">C2H2-type domain-containing protein</fullName>
    </recommendedName>
</protein>
<dbReference type="OrthoDB" id="7471224at2759"/>
<accession>A0A2W1BFG8</accession>
<feature type="domain" description="C2H2-type" evidence="2">
    <location>
        <begin position="164"/>
        <end position="191"/>
    </location>
</feature>
<evidence type="ECO:0000313" key="4">
    <source>
        <dbReference type="Proteomes" id="UP000249218"/>
    </source>
</evidence>
<evidence type="ECO:0000259" key="2">
    <source>
        <dbReference type="PROSITE" id="PS50157"/>
    </source>
</evidence>
<dbReference type="Proteomes" id="UP000249218">
    <property type="component" value="Unassembled WGS sequence"/>
</dbReference>
<dbReference type="AlphaFoldDB" id="A0A2W1BFG8"/>
<name>A0A2W1BFG8_HELAM</name>
<dbReference type="InterPro" id="IPR013087">
    <property type="entry name" value="Znf_C2H2_type"/>
</dbReference>
<keyword evidence="4" id="KW-1185">Reference proteome</keyword>
<sequence length="245" mass="27935">MSSGLEHEDLENVALVRMEDVQPSRDRIDRTVDLQSPPSDDEEIFETCIIDKVEYDNECAIDDDSDSNIGSMVSIQSEEMVEEEEESSDTSELIVPEILDPPTEIINEPIQRPKEVKPSAKPNQSDSWPTLEILPGGVIKNAVDCETFPSKTADKTPRKGEMMYACAKCPQVFKYLFCLVKHVKWHEEQAKMVDRTNLSTLEKELVLVKRERNDLDKTYKMQKIEVYARIAAAIEKINNTGHIFK</sequence>
<reference evidence="3 4" key="1">
    <citation type="journal article" date="2017" name="BMC Biol.">
        <title>Genomic innovations, transcriptional plasticity and gene loss underlying the evolution and divergence of two highly polyphagous and invasive Helicoverpa pest species.</title>
        <authorList>
            <person name="Pearce S.L."/>
            <person name="Clarke D.F."/>
            <person name="East P.D."/>
            <person name="Elfekih S."/>
            <person name="Gordon K.H."/>
            <person name="Jermiin L.S."/>
            <person name="McGaughran A."/>
            <person name="Oakeshott J.G."/>
            <person name="Papanikolaou A."/>
            <person name="Perera O.P."/>
            <person name="Rane R.V."/>
            <person name="Richards S."/>
            <person name="Tay W.T."/>
            <person name="Walsh T.K."/>
            <person name="Anderson A."/>
            <person name="Anderson C.J."/>
            <person name="Asgari S."/>
            <person name="Board P.G."/>
            <person name="Bretschneider A."/>
            <person name="Campbell P.M."/>
            <person name="Chertemps T."/>
            <person name="Christeller J.T."/>
            <person name="Coppin C.W."/>
            <person name="Downes S.J."/>
            <person name="Duan G."/>
            <person name="Farnsworth C.A."/>
            <person name="Good R.T."/>
            <person name="Han L.B."/>
            <person name="Han Y.C."/>
            <person name="Hatje K."/>
            <person name="Horne I."/>
            <person name="Huang Y.P."/>
            <person name="Hughes D.S."/>
            <person name="Jacquin-Joly E."/>
            <person name="James W."/>
            <person name="Jhangiani S."/>
            <person name="Kollmar M."/>
            <person name="Kuwar S.S."/>
            <person name="Li S."/>
            <person name="Liu N.Y."/>
            <person name="Maibeche M.T."/>
            <person name="Miller J.R."/>
            <person name="Montagne N."/>
            <person name="Perry T."/>
            <person name="Qu J."/>
            <person name="Song S.V."/>
            <person name="Sutton G.G."/>
            <person name="Vogel H."/>
            <person name="Walenz B.P."/>
            <person name="Xu W."/>
            <person name="Zhang H.J."/>
            <person name="Zou Z."/>
            <person name="Batterham P."/>
            <person name="Edwards O.R."/>
            <person name="Feyereisen R."/>
            <person name="Gibbs R.A."/>
            <person name="Heckel D.G."/>
            <person name="McGrath A."/>
            <person name="Robin C."/>
            <person name="Scherer S.E."/>
            <person name="Worley K.C."/>
            <person name="Wu Y.D."/>
        </authorList>
    </citation>
    <scope>NUCLEOTIDE SEQUENCE [LARGE SCALE GENOMIC DNA]</scope>
    <source>
        <strain evidence="3">Harm_GR_Male_#8</strain>
        <tissue evidence="3">Whole organism</tissue>
    </source>
</reference>
<evidence type="ECO:0000313" key="3">
    <source>
        <dbReference type="EMBL" id="PZC72495.1"/>
    </source>
</evidence>
<keyword evidence="1" id="KW-0479">Metal-binding</keyword>
<dbReference type="EMBL" id="KZ150182">
    <property type="protein sequence ID" value="PZC72495.1"/>
    <property type="molecule type" value="Genomic_DNA"/>
</dbReference>
<dbReference type="PROSITE" id="PS00028">
    <property type="entry name" value="ZINC_FINGER_C2H2_1"/>
    <property type="match status" value="1"/>
</dbReference>
<evidence type="ECO:0000256" key="1">
    <source>
        <dbReference type="PROSITE-ProRule" id="PRU00042"/>
    </source>
</evidence>
<keyword evidence="1" id="KW-0863">Zinc-finger</keyword>
<proteinExistence type="predicted"/>
<keyword evidence="1" id="KW-0862">Zinc</keyword>